<dbReference type="Proteomes" id="UP000887565">
    <property type="component" value="Unplaced"/>
</dbReference>
<protein>
    <submittedName>
        <fullName evidence="3">Uncharacterized protein</fullName>
    </submittedName>
</protein>
<name>A0A915IJC6_ROMCU</name>
<evidence type="ECO:0000313" key="2">
    <source>
        <dbReference type="Proteomes" id="UP000887565"/>
    </source>
</evidence>
<evidence type="ECO:0000313" key="3">
    <source>
        <dbReference type="WBParaSite" id="nRc.2.0.1.t13959-RA"/>
    </source>
</evidence>
<accession>A0A915IJC6</accession>
<keyword evidence="1" id="KW-1133">Transmembrane helix</keyword>
<organism evidence="2 3">
    <name type="scientific">Romanomermis culicivorax</name>
    <name type="common">Nematode worm</name>
    <dbReference type="NCBI Taxonomy" id="13658"/>
    <lineage>
        <taxon>Eukaryota</taxon>
        <taxon>Metazoa</taxon>
        <taxon>Ecdysozoa</taxon>
        <taxon>Nematoda</taxon>
        <taxon>Enoplea</taxon>
        <taxon>Dorylaimia</taxon>
        <taxon>Mermithida</taxon>
        <taxon>Mermithoidea</taxon>
        <taxon>Mermithidae</taxon>
        <taxon>Romanomermis</taxon>
    </lineage>
</organism>
<dbReference type="AlphaFoldDB" id="A0A915IJC6"/>
<dbReference type="WBParaSite" id="nRc.2.0.1.t13959-RA">
    <property type="protein sequence ID" value="nRc.2.0.1.t13959-RA"/>
    <property type="gene ID" value="nRc.2.0.1.g13959"/>
</dbReference>
<evidence type="ECO:0000256" key="1">
    <source>
        <dbReference type="SAM" id="Phobius"/>
    </source>
</evidence>
<keyword evidence="1" id="KW-0472">Membrane</keyword>
<keyword evidence="1" id="KW-0812">Transmembrane</keyword>
<reference evidence="3" key="1">
    <citation type="submission" date="2022-11" db="UniProtKB">
        <authorList>
            <consortium name="WormBaseParasite"/>
        </authorList>
    </citation>
    <scope>IDENTIFICATION</scope>
</reference>
<feature type="transmembrane region" description="Helical" evidence="1">
    <location>
        <begin position="98"/>
        <end position="120"/>
    </location>
</feature>
<proteinExistence type="predicted"/>
<sequence length="131" mass="14662">MCFQSPLMPEILLKKLADASSLERTRCPSTLSCRLQLQCTHQCTLQPKYKDEGSFACPGCHRCTCSASGVGAPVEGRSEKWRERRENLQRDAATVSRFLCLFATSPPSSLFIIFLLLFLASPVVTQYQLDQ</sequence>
<keyword evidence="2" id="KW-1185">Reference proteome</keyword>